<dbReference type="Pfam" id="PF17866">
    <property type="entry name" value="AAA_lid_6"/>
    <property type="match status" value="2"/>
</dbReference>
<dbReference type="RefSeq" id="WP_184888580.1">
    <property type="nucleotide sequence ID" value="NZ_BAAAHD010000010.1"/>
</dbReference>
<dbReference type="GO" id="GO:0005524">
    <property type="term" value="F:ATP binding"/>
    <property type="evidence" value="ECO:0007669"/>
    <property type="project" value="UniProtKB-KW"/>
</dbReference>
<gene>
    <name evidence="6" type="ORF">F4557_006266</name>
    <name evidence="5" type="ORF">GCM10009546_12860</name>
</gene>
<dbReference type="GO" id="GO:0016887">
    <property type="term" value="F:ATP hydrolysis activity"/>
    <property type="evidence" value="ECO:0007669"/>
    <property type="project" value="InterPro"/>
</dbReference>
<dbReference type="Gene3D" id="1.10.8.60">
    <property type="match status" value="2"/>
</dbReference>
<protein>
    <submittedName>
        <fullName evidence="6">SpoVK/Ycf46/Vps4 family AAA+-type ATPase</fullName>
    </submittedName>
</protein>
<dbReference type="AlphaFoldDB" id="A0A7W7N0F7"/>
<dbReference type="Gene3D" id="3.40.50.300">
    <property type="entry name" value="P-loop containing nucleotide triphosphate hydrolases"/>
    <property type="match status" value="2"/>
</dbReference>
<evidence type="ECO:0000313" key="8">
    <source>
        <dbReference type="Proteomes" id="UP001501427"/>
    </source>
</evidence>
<accession>A0A7W7N0F7</accession>
<evidence type="ECO:0000313" key="6">
    <source>
        <dbReference type="EMBL" id="MBB4777848.1"/>
    </source>
</evidence>
<dbReference type="FunFam" id="3.40.50.300:FF:000216">
    <property type="entry name" value="Type VII secretion ATPase EccA"/>
    <property type="match status" value="2"/>
</dbReference>
<dbReference type="EMBL" id="JACHMV010000001">
    <property type="protein sequence ID" value="MBB4777848.1"/>
    <property type="molecule type" value="Genomic_DNA"/>
</dbReference>
<proteinExistence type="inferred from homology"/>
<evidence type="ECO:0000256" key="1">
    <source>
        <dbReference type="ARBA" id="ARBA00010378"/>
    </source>
</evidence>
<reference evidence="8" key="2">
    <citation type="journal article" date="2019" name="Int. J. Syst. Evol. Microbiol.">
        <title>The Global Catalogue of Microorganisms (GCM) 10K type strain sequencing project: providing services to taxonomists for standard genome sequencing and annotation.</title>
        <authorList>
            <consortium name="The Broad Institute Genomics Platform"/>
            <consortium name="The Broad Institute Genome Sequencing Center for Infectious Disease"/>
            <person name="Wu L."/>
            <person name="Ma J."/>
        </authorList>
    </citation>
    <scope>NUCLEOTIDE SEQUENCE [LARGE SCALE GENOMIC DNA]</scope>
    <source>
        <strain evidence="8">JCM 10667</strain>
    </source>
</reference>
<evidence type="ECO:0000313" key="7">
    <source>
        <dbReference type="Proteomes" id="UP000549343"/>
    </source>
</evidence>
<dbReference type="PANTHER" id="PTHR43392">
    <property type="entry name" value="AAA-TYPE ATPASE FAMILY PROTEIN / ANKYRIN REPEAT FAMILY PROTEIN"/>
    <property type="match status" value="1"/>
</dbReference>
<keyword evidence="3" id="KW-0067">ATP-binding</keyword>
<evidence type="ECO:0000256" key="3">
    <source>
        <dbReference type="ARBA" id="ARBA00022840"/>
    </source>
</evidence>
<name>A0A7W7N0F7_9ACTN</name>
<comment type="caution">
    <text evidence="6">The sequence shown here is derived from an EMBL/GenBank/DDBJ whole genome shotgun (WGS) entry which is preliminary data.</text>
</comment>
<dbReference type="PRINTS" id="PR00819">
    <property type="entry name" value="CBXCFQXSUPER"/>
</dbReference>
<reference evidence="6 7" key="3">
    <citation type="submission" date="2020-08" db="EMBL/GenBank/DDBJ databases">
        <title>Sequencing the genomes of 1000 actinobacteria strains.</title>
        <authorList>
            <person name="Klenk H.-P."/>
        </authorList>
    </citation>
    <scope>NUCLEOTIDE SEQUENCE [LARGE SCALE GENOMIC DNA]</scope>
    <source>
        <strain evidence="6 7">DSM 44772</strain>
    </source>
</reference>
<dbReference type="InterPro" id="IPR003593">
    <property type="entry name" value="AAA+_ATPase"/>
</dbReference>
<evidence type="ECO:0000313" key="5">
    <source>
        <dbReference type="EMBL" id="GAA0552220.1"/>
    </source>
</evidence>
<organism evidence="6 7">
    <name type="scientific">Actinomadura livida</name>
    <dbReference type="NCBI Taxonomy" id="79909"/>
    <lineage>
        <taxon>Bacteria</taxon>
        <taxon>Bacillati</taxon>
        <taxon>Actinomycetota</taxon>
        <taxon>Actinomycetes</taxon>
        <taxon>Streptosporangiales</taxon>
        <taxon>Thermomonosporaceae</taxon>
        <taxon>Actinomadura</taxon>
    </lineage>
</organism>
<dbReference type="CDD" id="cd00009">
    <property type="entry name" value="AAA"/>
    <property type="match status" value="1"/>
</dbReference>
<dbReference type="EMBL" id="BAAAHD010000010">
    <property type="protein sequence ID" value="GAA0552220.1"/>
    <property type="molecule type" value="Genomic_DNA"/>
</dbReference>
<dbReference type="InterPro" id="IPR027417">
    <property type="entry name" value="P-loop_NTPase"/>
</dbReference>
<evidence type="ECO:0000256" key="2">
    <source>
        <dbReference type="ARBA" id="ARBA00022741"/>
    </source>
</evidence>
<keyword evidence="2" id="KW-0547">Nucleotide-binding</keyword>
<keyword evidence="8" id="KW-1185">Reference proteome</keyword>
<dbReference type="PANTHER" id="PTHR43392:SF2">
    <property type="entry name" value="AAA-TYPE ATPASE FAMILY PROTEIN _ ANKYRIN REPEAT FAMILY PROTEIN"/>
    <property type="match status" value="1"/>
</dbReference>
<dbReference type="Proteomes" id="UP001501427">
    <property type="component" value="Unassembled WGS sequence"/>
</dbReference>
<dbReference type="SMART" id="SM00382">
    <property type="entry name" value="AAA"/>
    <property type="match status" value="2"/>
</dbReference>
<comment type="similarity">
    <text evidence="1">Belongs to the CbxX/CfxQ family.</text>
</comment>
<sequence length="599" mass="64212">MGTPPVRNLRNARLAQRLADIVVESVRERTEPGEELVVKRPDVPASFDSPGADPMAELEALTGLGSVKQEIELLVAGAKATKMRRDAGVPVPAPPARHMVFTGNPGTGKTVVARLFARILKDLGVLTSGHLVEATRSTLVGQYLGETSVKTRNVVQRALGGVLFIDEAYSLYQEGVEEDFGPEAIAELLKFMENHRDDLVVIVAGYEREMRRFIASDPGLASRFPGTVRFPDFTDGELIEIFSTQVKSAGLELAPGARDRVADLLRRAPRGRSFGNARTMRNLCERATVLQARRITALRKPTPEELSALLAEDIPDTLSGATRVRPVTDPLAELDGLIGLADVKKEVHRLAAEARAGDLRRAAGQQVTVPTRHMVFTGNPGTAKTTVARLVASAYADLGLLSSGHLVEVARADLIGSYIGQTAPRVRAAVEQALGGVLFIDEAYSLAGDSYTQEAVSTLVQLMEEYRSDLVVIAAGYEREMESFLAANSGLASRFPKRVAFPDYSDDELVQIFEHLAAAEGLRLGPGVPARLRTLIRDVPRGPAFGNGRLMRNLLDAAVAAQSERLTDSSDAAELSTLAAGDLEPAGSAAAAEGPGLYL</sequence>
<dbReference type="InterPro" id="IPR041627">
    <property type="entry name" value="AAA_lid_6"/>
</dbReference>
<dbReference type="InterPro" id="IPR050773">
    <property type="entry name" value="CbxX/CfxQ_RuBisCO_ESX"/>
</dbReference>
<dbReference type="InterPro" id="IPR000641">
    <property type="entry name" value="CbxX/CfxQ"/>
</dbReference>
<dbReference type="InterPro" id="IPR003959">
    <property type="entry name" value="ATPase_AAA_core"/>
</dbReference>
<feature type="domain" description="AAA+ ATPase" evidence="4">
    <location>
        <begin position="370"/>
        <end position="505"/>
    </location>
</feature>
<reference evidence="5" key="4">
    <citation type="submission" date="2023-12" db="EMBL/GenBank/DDBJ databases">
        <authorList>
            <person name="Sun Q."/>
            <person name="Inoue M."/>
        </authorList>
    </citation>
    <scope>NUCLEOTIDE SEQUENCE</scope>
    <source>
        <strain evidence="5">JCM 10667</strain>
    </source>
</reference>
<reference evidence="5" key="1">
    <citation type="journal article" date="2014" name="Int. J. Syst. Evol. Microbiol.">
        <title>Complete genome of a new Firmicutes species belonging to the dominant human colonic microbiota ('Ruminococcus bicirculans') reveals two chromosomes and a selective capacity to utilize plant glucans.</title>
        <authorList>
            <consortium name="NISC Comparative Sequencing Program"/>
            <person name="Wegmann U."/>
            <person name="Louis P."/>
            <person name="Goesmann A."/>
            <person name="Henrissat B."/>
            <person name="Duncan S.H."/>
            <person name="Flint H.J."/>
        </authorList>
    </citation>
    <scope>NUCLEOTIDE SEQUENCE</scope>
    <source>
        <strain evidence="5">JCM 10667</strain>
    </source>
</reference>
<dbReference type="Pfam" id="PF00004">
    <property type="entry name" value="AAA"/>
    <property type="match status" value="2"/>
</dbReference>
<dbReference type="SUPFAM" id="SSF52540">
    <property type="entry name" value="P-loop containing nucleoside triphosphate hydrolases"/>
    <property type="match status" value="2"/>
</dbReference>
<feature type="domain" description="AAA+ ATPase" evidence="4">
    <location>
        <begin position="95"/>
        <end position="234"/>
    </location>
</feature>
<dbReference type="Proteomes" id="UP000549343">
    <property type="component" value="Unassembled WGS sequence"/>
</dbReference>
<evidence type="ECO:0000259" key="4">
    <source>
        <dbReference type="SMART" id="SM00382"/>
    </source>
</evidence>